<organism evidence="1 2">
    <name type="scientific">Prunus dulcis</name>
    <name type="common">Almond</name>
    <name type="synonym">Amygdalus dulcis</name>
    <dbReference type="NCBI Taxonomy" id="3755"/>
    <lineage>
        <taxon>Eukaryota</taxon>
        <taxon>Viridiplantae</taxon>
        <taxon>Streptophyta</taxon>
        <taxon>Embryophyta</taxon>
        <taxon>Tracheophyta</taxon>
        <taxon>Spermatophyta</taxon>
        <taxon>Magnoliopsida</taxon>
        <taxon>eudicotyledons</taxon>
        <taxon>Gunneridae</taxon>
        <taxon>Pentapetalae</taxon>
        <taxon>rosids</taxon>
        <taxon>fabids</taxon>
        <taxon>Rosales</taxon>
        <taxon>Rosaceae</taxon>
        <taxon>Amygdaloideae</taxon>
        <taxon>Amygdaleae</taxon>
        <taxon>Prunus</taxon>
    </lineage>
</organism>
<reference evidence="2" key="1">
    <citation type="journal article" date="2020" name="Plant J.">
        <title>Transposons played a major role in the diversification between the closely related almond and peach genomes: results from the almond genome sequence.</title>
        <authorList>
            <person name="Alioto T."/>
            <person name="Alexiou K.G."/>
            <person name="Bardil A."/>
            <person name="Barteri F."/>
            <person name="Castanera R."/>
            <person name="Cruz F."/>
            <person name="Dhingra A."/>
            <person name="Duval H."/>
            <person name="Fernandez I Marti A."/>
            <person name="Frias L."/>
            <person name="Galan B."/>
            <person name="Garcia J.L."/>
            <person name="Howad W."/>
            <person name="Gomez-Garrido J."/>
            <person name="Gut M."/>
            <person name="Julca I."/>
            <person name="Morata J."/>
            <person name="Puigdomenech P."/>
            <person name="Ribeca P."/>
            <person name="Rubio Cabetas M.J."/>
            <person name="Vlasova A."/>
            <person name="Wirthensohn M."/>
            <person name="Garcia-Mas J."/>
            <person name="Gabaldon T."/>
            <person name="Casacuberta J.M."/>
            <person name="Arus P."/>
        </authorList>
    </citation>
    <scope>NUCLEOTIDE SEQUENCE [LARGE SCALE GENOMIC DNA]</scope>
    <source>
        <strain evidence="2">cv. Texas</strain>
    </source>
</reference>
<evidence type="ECO:0000313" key="2">
    <source>
        <dbReference type="Proteomes" id="UP000327085"/>
    </source>
</evidence>
<sequence>MTVWRWIDGKCHRFEVSGSSGEDAQVLQGNQSSVDPRLRLVNRLRLQRCSLRSTSLASQDTFKATQDVNFQKHRQAKMAAQRNTICSYTTRKTGPNASSGPCLLVLWERLLIEQVEQKPPCFPRLSLLVKSINEHTVGNNIR</sequence>
<dbReference type="AlphaFoldDB" id="A0A5E4GJV8"/>
<dbReference type="Gramene" id="VVA40165">
    <property type="protein sequence ID" value="VVA40165"/>
    <property type="gene ID" value="Prudul26B021656"/>
</dbReference>
<proteinExistence type="predicted"/>
<protein>
    <submittedName>
        <fullName evidence="1">Uncharacterized protein</fullName>
    </submittedName>
</protein>
<accession>A0A5E4GJV8</accession>
<evidence type="ECO:0000313" key="1">
    <source>
        <dbReference type="EMBL" id="VVA40165.1"/>
    </source>
</evidence>
<dbReference type="EMBL" id="CABIKO010000926">
    <property type="protein sequence ID" value="VVA40165.1"/>
    <property type="molecule type" value="Genomic_DNA"/>
</dbReference>
<dbReference type="InParanoid" id="A0A5E4GJV8"/>
<dbReference type="Proteomes" id="UP000327085">
    <property type="component" value="Chromosome 8"/>
</dbReference>
<name>A0A5E4GJV8_PRUDU</name>
<gene>
    <name evidence="1" type="ORF">ALMOND_2B021656</name>
</gene>